<organism evidence="1 2">
    <name type="scientific">Trichonephila clavipes</name>
    <name type="common">Golden silk orbweaver</name>
    <name type="synonym">Nephila clavipes</name>
    <dbReference type="NCBI Taxonomy" id="2585209"/>
    <lineage>
        <taxon>Eukaryota</taxon>
        <taxon>Metazoa</taxon>
        <taxon>Ecdysozoa</taxon>
        <taxon>Arthropoda</taxon>
        <taxon>Chelicerata</taxon>
        <taxon>Arachnida</taxon>
        <taxon>Araneae</taxon>
        <taxon>Araneomorphae</taxon>
        <taxon>Entelegynae</taxon>
        <taxon>Araneoidea</taxon>
        <taxon>Nephilidae</taxon>
        <taxon>Trichonephila</taxon>
    </lineage>
</organism>
<name>A0A8X6VL46_TRICX</name>
<dbReference type="Proteomes" id="UP000887159">
    <property type="component" value="Unassembled WGS sequence"/>
</dbReference>
<evidence type="ECO:0000313" key="1">
    <source>
        <dbReference type="EMBL" id="GFY17029.1"/>
    </source>
</evidence>
<dbReference type="AlphaFoldDB" id="A0A8X6VL46"/>
<protein>
    <submittedName>
        <fullName evidence="1">Uncharacterized protein</fullName>
    </submittedName>
</protein>
<gene>
    <name evidence="1" type="ORF">TNCV_1088051</name>
</gene>
<reference evidence="1" key="1">
    <citation type="submission" date="2020-08" db="EMBL/GenBank/DDBJ databases">
        <title>Multicomponent nature underlies the extraordinary mechanical properties of spider dragline silk.</title>
        <authorList>
            <person name="Kono N."/>
            <person name="Nakamura H."/>
            <person name="Mori M."/>
            <person name="Yoshida Y."/>
            <person name="Ohtoshi R."/>
            <person name="Malay A.D."/>
            <person name="Moran D.A.P."/>
            <person name="Tomita M."/>
            <person name="Numata K."/>
            <person name="Arakawa K."/>
        </authorList>
    </citation>
    <scope>NUCLEOTIDE SEQUENCE</scope>
</reference>
<accession>A0A8X6VL46</accession>
<evidence type="ECO:0000313" key="2">
    <source>
        <dbReference type="Proteomes" id="UP000887159"/>
    </source>
</evidence>
<dbReference type="EMBL" id="BMAU01021343">
    <property type="protein sequence ID" value="GFY17029.1"/>
    <property type="molecule type" value="Genomic_DNA"/>
</dbReference>
<proteinExistence type="predicted"/>
<keyword evidence="2" id="KW-1185">Reference proteome</keyword>
<comment type="caution">
    <text evidence="1">The sequence shown here is derived from an EMBL/GenBank/DDBJ whole genome shotgun (WGS) entry which is preliminary data.</text>
</comment>
<sequence length="70" mass="8099">MALVLFDFEKYIKRSDRAFYTDESQSELQCCYCFSKSESVTSVVHNVRNVPGSLDIKSQQRDRAAWDQNG</sequence>